<gene>
    <name evidence="3" type="ORF">CRI94_10345</name>
</gene>
<dbReference type="InterPro" id="IPR003779">
    <property type="entry name" value="CMD-like"/>
</dbReference>
<evidence type="ECO:0000313" key="4">
    <source>
        <dbReference type="Proteomes" id="UP000220102"/>
    </source>
</evidence>
<dbReference type="GO" id="GO:0051920">
    <property type="term" value="F:peroxiredoxin activity"/>
    <property type="evidence" value="ECO:0007669"/>
    <property type="project" value="InterPro"/>
</dbReference>
<dbReference type="OrthoDB" id="9801997at2"/>
<dbReference type="Pfam" id="PF02627">
    <property type="entry name" value="CMD"/>
    <property type="match status" value="1"/>
</dbReference>
<name>A0A2A8CWL9_9BACT</name>
<dbReference type="Proteomes" id="UP000220102">
    <property type="component" value="Unassembled WGS sequence"/>
</dbReference>
<evidence type="ECO:0000313" key="3">
    <source>
        <dbReference type="EMBL" id="PEN13046.1"/>
    </source>
</evidence>
<feature type="domain" description="Carboxymuconolactone decarboxylase-like" evidence="2">
    <location>
        <begin position="80"/>
        <end position="144"/>
    </location>
</feature>
<dbReference type="EMBL" id="PDEQ01000005">
    <property type="protein sequence ID" value="PEN13046.1"/>
    <property type="molecule type" value="Genomic_DNA"/>
</dbReference>
<dbReference type="SUPFAM" id="SSF69118">
    <property type="entry name" value="AhpD-like"/>
    <property type="match status" value="1"/>
</dbReference>
<comment type="caution">
    <text evidence="3">The sequence shown here is derived from an EMBL/GenBank/DDBJ whole genome shotgun (WGS) entry which is preliminary data.</text>
</comment>
<sequence length="212" mass="23707">MLSPTAFENPCPTMTEVNASSEAPRLEPIDRPDSWWMRLVYWITKRTLGRVITPVKVVNARVPGSASVAQKMNATEKQLSIDPELRFLIKSYVATLNGCSFCIDIAQASAQDQGISIEKYDALLQYETSDVFSPRERAALVYVEEATRSTSVTDATFDALRTHFDDRAIAELTWLNAMENYYNLLNRPLNIGSDKLCAIRSDIEATPARHAA</sequence>
<evidence type="ECO:0000256" key="1">
    <source>
        <dbReference type="SAM" id="MobiDB-lite"/>
    </source>
</evidence>
<dbReference type="PANTHER" id="PTHR34846:SF10">
    <property type="entry name" value="CYTOPLASMIC PROTEIN"/>
    <property type="match status" value="1"/>
</dbReference>
<dbReference type="AlphaFoldDB" id="A0A2A8CWL9"/>
<proteinExistence type="predicted"/>
<dbReference type="PANTHER" id="PTHR34846">
    <property type="entry name" value="4-CARBOXYMUCONOLACTONE DECARBOXYLASE FAMILY PROTEIN (AFU_ORTHOLOGUE AFUA_6G11590)"/>
    <property type="match status" value="1"/>
</dbReference>
<dbReference type="Gene3D" id="1.20.1290.10">
    <property type="entry name" value="AhpD-like"/>
    <property type="match status" value="1"/>
</dbReference>
<evidence type="ECO:0000259" key="2">
    <source>
        <dbReference type="Pfam" id="PF02627"/>
    </source>
</evidence>
<organism evidence="3 4">
    <name type="scientific">Longibacter salinarum</name>
    <dbReference type="NCBI Taxonomy" id="1850348"/>
    <lineage>
        <taxon>Bacteria</taxon>
        <taxon>Pseudomonadati</taxon>
        <taxon>Rhodothermota</taxon>
        <taxon>Rhodothermia</taxon>
        <taxon>Rhodothermales</taxon>
        <taxon>Salisaetaceae</taxon>
        <taxon>Longibacter</taxon>
    </lineage>
</organism>
<dbReference type="InterPro" id="IPR029032">
    <property type="entry name" value="AhpD-like"/>
</dbReference>
<reference evidence="3 4" key="1">
    <citation type="submission" date="2017-10" db="EMBL/GenBank/DDBJ databases">
        <title>Draft genome of Longibacter Salinarum.</title>
        <authorList>
            <person name="Goh K.M."/>
            <person name="Shamsir M.S."/>
            <person name="Lim S.W."/>
        </authorList>
    </citation>
    <scope>NUCLEOTIDE SEQUENCE [LARGE SCALE GENOMIC DNA]</scope>
    <source>
        <strain evidence="3 4">KCTC 52045</strain>
    </source>
</reference>
<feature type="region of interest" description="Disordered" evidence="1">
    <location>
        <begin position="1"/>
        <end position="25"/>
    </location>
</feature>
<keyword evidence="4" id="KW-1185">Reference proteome</keyword>
<protein>
    <recommendedName>
        <fullName evidence="2">Carboxymuconolactone decarboxylase-like domain-containing protein</fullName>
    </recommendedName>
</protein>
<accession>A0A2A8CWL9</accession>